<keyword evidence="3" id="KW-1185">Reference proteome</keyword>
<name>A0ABD3RWL6_9STRA</name>
<feature type="region of interest" description="Disordered" evidence="1">
    <location>
        <begin position="210"/>
        <end position="287"/>
    </location>
</feature>
<feature type="compositionally biased region" description="Acidic residues" evidence="1">
    <location>
        <begin position="49"/>
        <end position="65"/>
    </location>
</feature>
<feature type="region of interest" description="Disordered" evidence="1">
    <location>
        <begin position="363"/>
        <end position="465"/>
    </location>
</feature>
<feature type="compositionally biased region" description="Low complexity" evidence="1">
    <location>
        <begin position="1"/>
        <end position="27"/>
    </location>
</feature>
<reference evidence="2 3" key="1">
    <citation type="submission" date="2024-10" db="EMBL/GenBank/DDBJ databases">
        <title>Updated reference genomes for cyclostephanoid diatoms.</title>
        <authorList>
            <person name="Roberts W.R."/>
            <person name="Alverson A.J."/>
        </authorList>
    </citation>
    <scope>NUCLEOTIDE SEQUENCE [LARGE SCALE GENOMIC DNA]</scope>
    <source>
        <strain evidence="2 3">AJA228-03</strain>
    </source>
</reference>
<feature type="compositionally biased region" description="Low complexity" evidence="1">
    <location>
        <begin position="133"/>
        <end position="154"/>
    </location>
</feature>
<organism evidence="2 3">
    <name type="scientific">Cyclostephanos tholiformis</name>
    <dbReference type="NCBI Taxonomy" id="382380"/>
    <lineage>
        <taxon>Eukaryota</taxon>
        <taxon>Sar</taxon>
        <taxon>Stramenopiles</taxon>
        <taxon>Ochrophyta</taxon>
        <taxon>Bacillariophyta</taxon>
        <taxon>Coscinodiscophyceae</taxon>
        <taxon>Thalassiosirophycidae</taxon>
        <taxon>Stephanodiscales</taxon>
        <taxon>Stephanodiscaceae</taxon>
        <taxon>Cyclostephanos</taxon>
    </lineage>
</organism>
<dbReference type="Proteomes" id="UP001530377">
    <property type="component" value="Unassembled WGS sequence"/>
</dbReference>
<feature type="region of interest" description="Disordered" evidence="1">
    <location>
        <begin position="1"/>
        <end position="170"/>
    </location>
</feature>
<protein>
    <recommendedName>
        <fullName evidence="4">Calcineurin-like phosphoesterase domain-containing protein</fullName>
    </recommendedName>
</protein>
<feature type="compositionally biased region" description="Basic and acidic residues" evidence="1">
    <location>
        <begin position="252"/>
        <end position="264"/>
    </location>
</feature>
<gene>
    <name evidence="2" type="ORF">ACHAXA_004802</name>
</gene>
<dbReference type="AlphaFoldDB" id="A0ABD3RWL6"/>
<evidence type="ECO:0000313" key="2">
    <source>
        <dbReference type="EMBL" id="KAL3816620.1"/>
    </source>
</evidence>
<feature type="compositionally biased region" description="Gly residues" evidence="1">
    <location>
        <begin position="83"/>
        <end position="95"/>
    </location>
</feature>
<feature type="compositionally biased region" description="Low complexity" evidence="1">
    <location>
        <begin position="452"/>
        <end position="465"/>
    </location>
</feature>
<dbReference type="InterPro" id="IPR029052">
    <property type="entry name" value="Metallo-depent_PP-like"/>
</dbReference>
<dbReference type="SUPFAM" id="SSF56300">
    <property type="entry name" value="Metallo-dependent phosphatases"/>
    <property type="match status" value="1"/>
</dbReference>
<evidence type="ECO:0008006" key="4">
    <source>
        <dbReference type="Google" id="ProtNLM"/>
    </source>
</evidence>
<evidence type="ECO:0000256" key="1">
    <source>
        <dbReference type="SAM" id="MobiDB-lite"/>
    </source>
</evidence>
<feature type="compositionally biased region" description="Basic and acidic residues" evidence="1">
    <location>
        <begin position="119"/>
        <end position="132"/>
    </location>
</feature>
<dbReference type="Gene3D" id="3.60.21.10">
    <property type="match status" value="1"/>
</dbReference>
<dbReference type="EMBL" id="JALLPB020000139">
    <property type="protein sequence ID" value="KAL3816620.1"/>
    <property type="molecule type" value="Genomic_DNA"/>
</dbReference>
<feature type="compositionally biased region" description="Polar residues" evidence="1">
    <location>
        <begin position="217"/>
        <end position="234"/>
    </location>
</feature>
<proteinExistence type="predicted"/>
<comment type="caution">
    <text evidence="2">The sequence shown here is derived from an EMBL/GenBank/DDBJ whole genome shotgun (WGS) entry which is preliminary data.</text>
</comment>
<feature type="compositionally biased region" description="Low complexity" evidence="1">
    <location>
        <begin position="66"/>
        <end position="82"/>
    </location>
</feature>
<evidence type="ECO:0000313" key="3">
    <source>
        <dbReference type="Proteomes" id="UP001530377"/>
    </source>
</evidence>
<accession>A0ABD3RWL6</accession>
<sequence length="744" mass="80588">MTTTASSSPSPLGRVSSIVLPSSSSTPLDDHRDNDGEVEEVGVGAETVLLEDDGGGPPANDDDDVPPSSSFDGMTSSSTMSSWGGGGDGVLVGGDDGTRPSPSLRGGYALRKFLSTPYRRNDNNENYHHRIDGVSSSVRGTASSTSRSLRRTPSYDPAAPKLPSSESSSSLFQNLLVDDDEIIDGDEGDGRMAGEGRGVEASLISPLFHARDGHKLSTPSRGRSSSYTSKTSILESPVPLKRVPISLRRKKSELSTKKNGRVHDDDDDLSTVAESVDPSSSSAISDEIHDYNDDMKKRKIGPSRRRRIVACTLVLVVSCAAIAVAISRVGAGTREQTNEAVGMNDASSSSNSHVEELALIEGGSGSKSGEVESDGVQPFVDQPNGGDEAYNDDDDVGGGGAGQNGEVDQPKPTNIGNGWENENVDPITTESSKDDDDGEMGQGENYNDEITDTTTTTTTTTTTSTPEETVTIFYAMADCPYSSEEREYLMPAHIDGIGEDAEFLVHLGDLQYAQEDYCEEWAYQAASGILMKCRVPTFVLPGDNDINDCEDIEHGKEMWAKYFGRIDEYWDHDFDVTRWGDLDESFSFLRKGVLYLGLNIPGGTPYSSDDAKERFDDHLERIDSILDGLSNDEYKVIVLLGHVDPSYGDAGDSHEFFEEFAQIVKKIGKPTVHIHGDYHEYYETNGGGYDIDNYLRISLDGESIAPPIRVEIDVSKENPIKVSRRRSGLSVDCCSDGWPNSEEL</sequence>
<feature type="compositionally biased region" description="Low complexity" evidence="1">
    <location>
        <begin position="270"/>
        <end position="285"/>
    </location>
</feature>